<dbReference type="AlphaFoldDB" id="A0A415E3F8"/>
<feature type="transmembrane region" description="Helical" evidence="8">
    <location>
        <begin position="378"/>
        <end position="396"/>
    </location>
</feature>
<dbReference type="PANTHER" id="PTHR43124:SF3">
    <property type="entry name" value="CHLORAMPHENICOL EFFLUX PUMP RV0191"/>
    <property type="match status" value="1"/>
</dbReference>
<dbReference type="STRING" id="1776384.GCA_900086585_03639"/>
<dbReference type="GO" id="GO:0022857">
    <property type="term" value="F:transmembrane transporter activity"/>
    <property type="evidence" value="ECO:0007669"/>
    <property type="project" value="InterPro"/>
</dbReference>
<feature type="transmembrane region" description="Helical" evidence="8">
    <location>
        <begin position="255"/>
        <end position="275"/>
    </location>
</feature>
<feature type="transmembrane region" description="Helical" evidence="8">
    <location>
        <begin position="90"/>
        <end position="110"/>
    </location>
</feature>
<dbReference type="OrthoDB" id="9803985at2"/>
<feature type="transmembrane region" description="Helical" evidence="8">
    <location>
        <begin position="175"/>
        <end position="194"/>
    </location>
</feature>
<dbReference type="Pfam" id="PF07690">
    <property type="entry name" value="MFS_1"/>
    <property type="match status" value="2"/>
</dbReference>
<dbReference type="InterPro" id="IPR005829">
    <property type="entry name" value="Sugar_transporter_CS"/>
</dbReference>
<proteinExistence type="inferred from homology"/>
<dbReference type="PROSITE" id="PS50850">
    <property type="entry name" value="MFS"/>
    <property type="match status" value="1"/>
</dbReference>
<feature type="transmembrane region" description="Helical" evidence="8">
    <location>
        <begin position="25"/>
        <end position="46"/>
    </location>
</feature>
<reference evidence="10 11" key="1">
    <citation type="submission" date="2018-08" db="EMBL/GenBank/DDBJ databases">
        <title>A genome reference for cultivated species of the human gut microbiota.</title>
        <authorList>
            <person name="Zou Y."/>
            <person name="Xue W."/>
            <person name="Luo G."/>
        </authorList>
    </citation>
    <scope>NUCLEOTIDE SEQUENCE [LARGE SCALE GENOMIC DNA]</scope>
    <source>
        <strain evidence="10 11">AM07-24</strain>
    </source>
</reference>
<dbReference type="InterPro" id="IPR001958">
    <property type="entry name" value="Tet-R_TetA/multi-R_MdtG-like"/>
</dbReference>
<dbReference type="InterPro" id="IPR050189">
    <property type="entry name" value="MFS_Efflux_Transporters"/>
</dbReference>
<sequence length="403" mass="43942">MEIAERLERPEVKEGKLLTDKNLHILNIICFVSMMSNALSSSYTLISDTFNVTANQVGMMNTLYSTPMIFLSLVVGIIADRFGRKKVMGVSTLLFGASAVVSLTAANFNMILLGEFLRGCGQPGIVIISLVLVGDLYESQKRRTDVMGINTAVLNIGLAIFPLIGGWLAGYGWKYPYLIILVAIPAALVVFFGMDEPKMQKQQEKLLPYLKDALKCFKQPRAVVLPLINFCVYAMLSGCFLVYMPFMVIAVLDKVYMIGIVMSVMAITSCILSALLGPLSRKFSAEWMEIAALVIFIVAFIIGAKTTTINGALLCSAVFGMGIGLNMPAIMAMILPLADTEVRGAFISVTNLIKRAGQAVGPIIFGWIFVQWNLTGVFYGAAILSSVTLVLACIFFRNNKTQV</sequence>
<dbReference type="Gene3D" id="1.20.1250.20">
    <property type="entry name" value="MFS general substrate transporter like domains"/>
    <property type="match status" value="1"/>
</dbReference>
<keyword evidence="6 8" id="KW-1133">Transmembrane helix</keyword>
<feature type="transmembrane region" description="Helical" evidence="8">
    <location>
        <begin position="311"/>
        <end position="335"/>
    </location>
</feature>
<keyword evidence="11" id="KW-1185">Reference proteome</keyword>
<dbReference type="InterPro" id="IPR020846">
    <property type="entry name" value="MFS_dom"/>
</dbReference>
<keyword evidence="3" id="KW-0813">Transport</keyword>
<feature type="transmembrane region" description="Helical" evidence="8">
    <location>
        <begin position="223"/>
        <end position="243"/>
    </location>
</feature>
<keyword evidence="4" id="KW-1003">Cell membrane</keyword>
<evidence type="ECO:0000256" key="8">
    <source>
        <dbReference type="SAM" id="Phobius"/>
    </source>
</evidence>
<comment type="caution">
    <text evidence="10">The sequence shown here is derived from an EMBL/GenBank/DDBJ whole genome shotgun (WGS) entry which is preliminary data.</text>
</comment>
<gene>
    <name evidence="10" type="ORF">DW099_06555</name>
</gene>
<accession>A0A415E3F8</accession>
<feature type="transmembrane region" description="Helical" evidence="8">
    <location>
        <begin position="287"/>
        <end position="305"/>
    </location>
</feature>
<dbReference type="RefSeq" id="WP_118334592.1">
    <property type="nucleotide sequence ID" value="NZ_AP025567.1"/>
</dbReference>
<feature type="transmembrane region" description="Helical" evidence="8">
    <location>
        <begin position="149"/>
        <end position="169"/>
    </location>
</feature>
<evidence type="ECO:0000259" key="9">
    <source>
        <dbReference type="PROSITE" id="PS50850"/>
    </source>
</evidence>
<name>A0A415E3F8_9FIRM</name>
<organism evidence="10 11">
    <name type="scientific">Emergencia timonensis</name>
    <dbReference type="NCBI Taxonomy" id="1776384"/>
    <lineage>
        <taxon>Bacteria</taxon>
        <taxon>Bacillati</taxon>
        <taxon>Bacillota</taxon>
        <taxon>Clostridia</taxon>
        <taxon>Peptostreptococcales</taxon>
        <taxon>Anaerovoracaceae</taxon>
        <taxon>Emergencia</taxon>
    </lineage>
</organism>
<evidence type="ECO:0000313" key="11">
    <source>
        <dbReference type="Proteomes" id="UP000284841"/>
    </source>
</evidence>
<dbReference type="Proteomes" id="UP000284841">
    <property type="component" value="Unassembled WGS sequence"/>
</dbReference>
<dbReference type="PRINTS" id="PR01035">
    <property type="entry name" value="TCRTETA"/>
</dbReference>
<dbReference type="PROSITE" id="PS00216">
    <property type="entry name" value="SUGAR_TRANSPORT_1"/>
    <property type="match status" value="1"/>
</dbReference>
<feature type="transmembrane region" description="Helical" evidence="8">
    <location>
        <begin position="356"/>
        <end position="372"/>
    </location>
</feature>
<evidence type="ECO:0000256" key="5">
    <source>
        <dbReference type="ARBA" id="ARBA00022692"/>
    </source>
</evidence>
<comment type="subcellular location">
    <subcellularLocation>
        <location evidence="1">Cell membrane</location>
        <topology evidence="1">Multi-pass membrane protein</topology>
    </subcellularLocation>
</comment>
<evidence type="ECO:0000256" key="2">
    <source>
        <dbReference type="ARBA" id="ARBA00007520"/>
    </source>
</evidence>
<dbReference type="InterPro" id="IPR036259">
    <property type="entry name" value="MFS_trans_sf"/>
</dbReference>
<evidence type="ECO:0000256" key="4">
    <source>
        <dbReference type="ARBA" id="ARBA00022475"/>
    </source>
</evidence>
<dbReference type="EMBL" id="QRMS01000002">
    <property type="protein sequence ID" value="RHJ88075.1"/>
    <property type="molecule type" value="Genomic_DNA"/>
</dbReference>
<dbReference type="InterPro" id="IPR011701">
    <property type="entry name" value="MFS"/>
</dbReference>
<keyword evidence="5 8" id="KW-0812">Transmembrane</keyword>
<keyword evidence="7 8" id="KW-0472">Membrane</keyword>
<dbReference type="GO" id="GO:0005886">
    <property type="term" value="C:plasma membrane"/>
    <property type="evidence" value="ECO:0007669"/>
    <property type="project" value="UniProtKB-SubCell"/>
</dbReference>
<evidence type="ECO:0000313" key="10">
    <source>
        <dbReference type="EMBL" id="RHJ88075.1"/>
    </source>
</evidence>
<feature type="transmembrane region" description="Helical" evidence="8">
    <location>
        <begin position="116"/>
        <end position="137"/>
    </location>
</feature>
<feature type="domain" description="Major facilitator superfamily (MFS) profile" evidence="9">
    <location>
        <begin position="1"/>
        <end position="400"/>
    </location>
</feature>
<comment type="similarity">
    <text evidence="2">Belongs to the major facilitator superfamily. TCR/Tet family.</text>
</comment>
<evidence type="ECO:0000256" key="1">
    <source>
        <dbReference type="ARBA" id="ARBA00004651"/>
    </source>
</evidence>
<protein>
    <submittedName>
        <fullName evidence="10">MFS transporter</fullName>
    </submittedName>
</protein>
<evidence type="ECO:0000256" key="6">
    <source>
        <dbReference type="ARBA" id="ARBA00022989"/>
    </source>
</evidence>
<dbReference type="CDD" id="cd17474">
    <property type="entry name" value="MFS_YfmO_like"/>
    <property type="match status" value="1"/>
</dbReference>
<evidence type="ECO:0000256" key="7">
    <source>
        <dbReference type="ARBA" id="ARBA00023136"/>
    </source>
</evidence>
<evidence type="ECO:0000256" key="3">
    <source>
        <dbReference type="ARBA" id="ARBA00022448"/>
    </source>
</evidence>
<dbReference type="PANTHER" id="PTHR43124">
    <property type="entry name" value="PURINE EFFLUX PUMP PBUE"/>
    <property type="match status" value="1"/>
</dbReference>
<feature type="transmembrane region" description="Helical" evidence="8">
    <location>
        <begin position="58"/>
        <end position="78"/>
    </location>
</feature>
<dbReference type="SUPFAM" id="SSF103473">
    <property type="entry name" value="MFS general substrate transporter"/>
    <property type="match status" value="1"/>
</dbReference>